<comment type="similarity">
    <text evidence="3">Belongs to the methylenetetrahydrofolate reductase family.</text>
</comment>
<evidence type="ECO:0000256" key="5">
    <source>
        <dbReference type="ARBA" id="ARBA00022827"/>
    </source>
</evidence>
<proteinExistence type="inferred from homology"/>
<dbReference type="UniPathway" id="UPA00193"/>
<evidence type="ECO:0000256" key="4">
    <source>
        <dbReference type="ARBA" id="ARBA00022630"/>
    </source>
</evidence>
<dbReference type="Gene3D" id="3.20.20.220">
    <property type="match status" value="1"/>
</dbReference>
<name>A0A6J7JXI6_9ZZZZ</name>
<reference evidence="7" key="1">
    <citation type="submission" date="2020-05" db="EMBL/GenBank/DDBJ databases">
        <authorList>
            <person name="Chiriac C."/>
            <person name="Salcher M."/>
            <person name="Ghai R."/>
            <person name="Kavagutti S V."/>
        </authorList>
    </citation>
    <scope>NUCLEOTIDE SEQUENCE</scope>
</reference>
<protein>
    <submittedName>
        <fullName evidence="7">Unannotated protein</fullName>
    </submittedName>
</protein>
<comment type="pathway">
    <text evidence="2">One-carbon metabolism; tetrahydrofolate interconversion.</text>
</comment>
<dbReference type="InterPro" id="IPR003171">
    <property type="entry name" value="Mehydrof_redctse-like"/>
</dbReference>
<evidence type="ECO:0000256" key="6">
    <source>
        <dbReference type="ARBA" id="ARBA00023002"/>
    </source>
</evidence>
<accession>A0A6J7JXI6</accession>
<dbReference type="EMBL" id="CAFBNF010000142">
    <property type="protein sequence ID" value="CAB4948360.1"/>
    <property type="molecule type" value="Genomic_DNA"/>
</dbReference>
<dbReference type="GO" id="GO:0004489">
    <property type="term" value="F:methylenetetrahydrofolate reductase [NAD(P)H] activity"/>
    <property type="evidence" value="ECO:0007669"/>
    <property type="project" value="InterPro"/>
</dbReference>
<evidence type="ECO:0000256" key="3">
    <source>
        <dbReference type="ARBA" id="ARBA00006743"/>
    </source>
</evidence>
<dbReference type="GO" id="GO:0005829">
    <property type="term" value="C:cytosol"/>
    <property type="evidence" value="ECO:0007669"/>
    <property type="project" value="TreeGrafter"/>
</dbReference>
<evidence type="ECO:0000313" key="7">
    <source>
        <dbReference type="EMBL" id="CAB4948360.1"/>
    </source>
</evidence>
<dbReference type="GO" id="GO:0071949">
    <property type="term" value="F:FAD binding"/>
    <property type="evidence" value="ECO:0007669"/>
    <property type="project" value="TreeGrafter"/>
</dbReference>
<dbReference type="InterPro" id="IPR029041">
    <property type="entry name" value="FAD-linked_oxidoreductase-like"/>
</dbReference>
<dbReference type="SUPFAM" id="SSF51730">
    <property type="entry name" value="FAD-linked oxidoreductase"/>
    <property type="match status" value="1"/>
</dbReference>
<dbReference type="Pfam" id="PF02219">
    <property type="entry name" value="MTHFR"/>
    <property type="match status" value="1"/>
</dbReference>
<organism evidence="7">
    <name type="scientific">freshwater metagenome</name>
    <dbReference type="NCBI Taxonomy" id="449393"/>
    <lineage>
        <taxon>unclassified sequences</taxon>
        <taxon>metagenomes</taxon>
        <taxon>ecological metagenomes</taxon>
    </lineage>
</organism>
<gene>
    <name evidence="7" type="ORF">UFOPK3773_01263</name>
</gene>
<evidence type="ECO:0000256" key="1">
    <source>
        <dbReference type="ARBA" id="ARBA00001974"/>
    </source>
</evidence>
<keyword evidence="4" id="KW-0285">Flavoprotein</keyword>
<keyword evidence="6" id="KW-0560">Oxidoreductase</keyword>
<dbReference type="PANTHER" id="PTHR45754:SF3">
    <property type="entry name" value="METHYLENETETRAHYDROFOLATE REDUCTASE (NADPH)"/>
    <property type="match status" value="1"/>
</dbReference>
<dbReference type="GO" id="GO:0035999">
    <property type="term" value="P:tetrahydrofolate interconversion"/>
    <property type="evidence" value="ECO:0007669"/>
    <property type="project" value="UniProtKB-UniPathway"/>
</dbReference>
<dbReference type="GO" id="GO:0009086">
    <property type="term" value="P:methionine biosynthetic process"/>
    <property type="evidence" value="ECO:0007669"/>
    <property type="project" value="TreeGrafter"/>
</dbReference>
<dbReference type="AlphaFoldDB" id="A0A6J7JXI6"/>
<sequence length="304" mass="32379">MTLRELIDNRTRPIVTAEFPAVNGGGLEAIRAKLEPMLPFVDAINATDNPAAHAHASNVSIAIALKTLGAEPIMQVVCRDKNRLALQADIVGAALFGVENICALTGDDVTAGDEPEARRVFDLDGPQLIAVATRLGQGQYLSGRTLTPAPTLLVGAVENPAAPPLKYRVERAALKSDAGARFLQLQICYHPDRLAAFVAGCVERGIDTRTALLPTVCLTKSVHSLAFMHDRVPGIDVPQEIRDRLAAAPDAAEESYQITLELSRHALSLTGVAGLHITDFRHDGSLGRLVTELGLRPDVVATTA</sequence>
<dbReference type="PANTHER" id="PTHR45754">
    <property type="entry name" value="METHYLENETETRAHYDROFOLATE REDUCTASE"/>
    <property type="match status" value="1"/>
</dbReference>
<evidence type="ECO:0000256" key="2">
    <source>
        <dbReference type="ARBA" id="ARBA00004777"/>
    </source>
</evidence>
<keyword evidence="5" id="KW-0274">FAD</keyword>
<comment type="cofactor">
    <cofactor evidence="1">
        <name>FAD</name>
        <dbReference type="ChEBI" id="CHEBI:57692"/>
    </cofactor>
</comment>